<evidence type="ECO:0000256" key="1">
    <source>
        <dbReference type="SAM" id="MobiDB-lite"/>
    </source>
</evidence>
<protein>
    <submittedName>
        <fullName evidence="2">STAS domain-containing protein</fullName>
    </submittedName>
</protein>
<organism evidence="2 3">
    <name type="scientific">Ideonella paludis</name>
    <dbReference type="NCBI Taxonomy" id="1233411"/>
    <lineage>
        <taxon>Bacteria</taxon>
        <taxon>Pseudomonadati</taxon>
        <taxon>Pseudomonadota</taxon>
        <taxon>Betaproteobacteria</taxon>
        <taxon>Burkholderiales</taxon>
        <taxon>Sphaerotilaceae</taxon>
        <taxon>Ideonella</taxon>
    </lineage>
</organism>
<name>A0ABS5DVU6_9BURK</name>
<dbReference type="Proteomes" id="UP000672097">
    <property type="component" value="Unassembled WGS sequence"/>
</dbReference>
<dbReference type="EMBL" id="JAGQDG010000003">
    <property type="protein sequence ID" value="MBQ0935273.1"/>
    <property type="molecule type" value="Genomic_DNA"/>
</dbReference>
<evidence type="ECO:0000313" key="2">
    <source>
        <dbReference type="EMBL" id="MBQ0935273.1"/>
    </source>
</evidence>
<reference evidence="2 3" key="1">
    <citation type="submission" date="2021-04" db="EMBL/GenBank/DDBJ databases">
        <title>The genome sequence of type strain Ideonella paludis KCTC 32238.</title>
        <authorList>
            <person name="Liu Y."/>
        </authorList>
    </citation>
    <scope>NUCLEOTIDE SEQUENCE [LARGE SCALE GENOMIC DNA]</scope>
    <source>
        <strain evidence="2 3">KCTC 32238</strain>
    </source>
</reference>
<proteinExistence type="predicted"/>
<evidence type="ECO:0000313" key="3">
    <source>
        <dbReference type="Proteomes" id="UP000672097"/>
    </source>
</evidence>
<feature type="region of interest" description="Disordered" evidence="1">
    <location>
        <begin position="54"/>
        <end position="80"/>
    </location>
</feature>
<dbReference type="RefSeq" id="WP_210808097.1">
    <property type="nucleotide sequence ID" value="NZ_JAGQDG010000003.1"/>
</dbReference>
<keyword evidence="3" id="KW-1185">Reference proteome</keyword>
<feature type="compositionally biased region" description="Basic and acidic residues" evidence="1">
    <location>
        <begin position="63"/>
        <end position="72"/>
    </location>
</feature>
<comment type="caution">
    <text evidence="2">The sequence shown here is derived from an EMBL/GenBank/DDBJ whole genome shotgun (WGS) entry which is preliminary data.</text>
</comment>
<sequence length="563" mass="60669">MMKFSGESSARDAAAEAEKAELKAMIERKRRNDFVRKRELDMLRRIRREGLSPEQAAALDATSRIDESEVRHTQPPGSTAVKDKIDAIEKQMVGSASSLTRTAVAPRPGVRPPISNLPTLTAQIDAEPTVPMGLVASGFDTPTEPMTLGSAPSAAAAEPNAIAANPLGALSAPVAAAPKAPQAPAGGLLLAQRALHDLEVSDIAHDPELDEAVIAFANADFAHAEKLLLNLISHKGSRRTHLDTWLTVFDLFRATGQHNPFDNLSLDFSQHFQRSAPQWFSLPRLVADATTSTASRQRDGGPVAVGWVCPNTLDAEAVVQLSSQTMQLPKPWVLDWSVLQVIDADGASRLRALFRQWASMDVEMRWIGGDHLFAILQDSAPVGVRDADPAIWLARLEAMRLVNRPDQFDDVAIDYCVTYEVSPPSWEPAECVARLSGSATGAVSTRSASMSLVGEPVTTLLDEQSGGRSQPVTTLELVGQLSGDINPTLESLNAKLGASEIVRISCALLIRVDFVAAGDLLNWVVAKRAEGRQISFIDVHRLVALMFSAMGVGEHAQVQLRHA</sequence>
<gene>
    <name evidence="2" type="ORF">KAK11_08040</name>
</gene>
<accession>A0ABS5DVU6</accession>